<evidence type="ECO:0000313" key="10">
    <source>
        <dbReference type="EMBL" id="OBR64756.1"/>
    </source>
</evidence>
<dbReference type="SMART" id="SM00257">
    <property type="entry name" value="LysM"/>
    <property type="match status" value="2"/>
</dbReference>
<dbReference type="GO" id="GO:0005615">
    <property type="term" value="C:extracellular space"/>
    <property type="evidence" value="ECO:0007669"/>
    <property type="project" value="TreeGrafter"/>
</dbReference>
<proteinExistence type="inferred from homology"/>
<dbReference type="EMBL" id="LYPA01000064">
    <property type="protein sequence ID" value="OBR64756.1"/>
    <property type="molecule type" value="Genomic_DNA"/>
</dbReference>
<dbReference type="CDD" id="cd00118">
    <property type="entry name" value="LysM"/>
    <property type="match status" value="2"/>
</dbReference>
<dbReference type="Proteomes" id="UP000092024">
    <property type="component" value="Unassembled WGS sequence"/>
</dbReference>
<evidence type="ECO:0000259" key="9">
    <source>
        <dbReference type="PROSITE" id="PS52035"/>
    </source>
</evidence>
<organism evidence="10 11">
    <name type="scientific">Paenibacillus oryzae</name>
    <dbReference type="NCBI Taxonomy" id="1844972"/>
    <lineage>
        <taxon>Bacteria</taxon>
        <taxon>Bacillati</taxon>
        <taxon>Bacillota</taxon>
        <taxon>Bacilli</taxon>
        <taxon>Bacillales</taxon>
        <taxon>Paenibacillaceae</taxon>
        <taxon>Paenibacillus</taxon>
    </lineage>
</organism>
<keyword evidence="4" id="KW-0378">Hydrolase</keyword>
<dbReference type="GO" id="GO:0006508">
    <property type="term" value="P:proteolysis"/>
    <property type="evidence" value="ECO:0007669"/>
    <property type="project" value="UniProtKB-KW"/>
</dbReference>
<name>A0A1A5YGI1_9BACL</name>
<dbReference type="PANTHER" id="PTHR11705">
    <property type="entry name" value="PROTEASE FAMILY M14 CARBOXYPEPTIDASE A,B"/>
    <property type="match status" value="1"/>
</dbReference>
<evidence type="ECO:0000256" key="6">
    <source>
        <dbReference type="ARBA" id="ARBA00023049"/>
    </source>
</evidence>
<dbReference type="Pfam" id="PF00246">
    <property type="entry name" value="Peptidase_M14"/>
    <property type="match status" value="1"/>
</dbReference>
<evidence type="ECO:0000259" key="8">
    <source>
        <dbReference type="PROSITE" id="PS51782"/>
    </source>
</evidence>
<dbReference type="InterPro" id="IPR036779">
    <property type="entry name" value="LysM_dom_sf"/>
</dbReference>
<feature type="active site" description="Proton donor/acceptor" evidence="7">
    <location>
        <position position="366"/>
    </location>
</feature>
<dbReference type="SUPFAM" id="SSF54106">
    <property type="entry name" value="LysM domain"/>
    <property type="match status" value="2"/>
</dbReference>
<dbReference type="PANTHER" id="PTHR11705:SF143">
    <property type="entry name" value="SLL0236 PROTEIN"/>
    <property type="match status" value="1"/>
</dbReference>
<dbReference type="Gene3D" id="3.10.350.10">
    <property type="entry name" value="LysM domain"/>
    <property type="match status" value="2"/>
</dbReference>
<dbReference type="InterPro" id="IPR018392">
    <property type="entry name" value="LysM"/>
</dbReference>
<dbReference type="SUPFAM" id="SSF53187">
    <property type="entry name" value="Zn-dependent exopeptidases"/>
    <property type="match status" value="1"/>
</dbReference>
<evidence type="ECO:0000256" key="7">
    <source>
        <dbReference type="PROSITE-ProRule" id="PRU01379"/>
    </source>
</evidence>
<dbReference type="OrthoDB" id="9802862at2"/>
<comment type="caution">
    <text evidence="10">The sequence shown here is derived from an EMBL/GenBank/DDBJ whole genome shotgun (WGS) entry which is preliminary data.</text>
</comment>
<dbReference type="PROSITE" id="PS51782">
    <property type="entry name" value="LYSM"/>
    <property type="match status" value="2"/>
</dbReference>
<evidence type="ECO:0000256" key="4">
    <source>
        <dbReference type="ARBA" id="ARBA00022801"/>
    </source>
</evidence>
<keyword evidence="6" id="KW-0482">Metalloprotease</keyword>
<feature type="domain" description="LysM" evidence="8">
    <location>
        <begin position="1"/>
        <end position="45"/>
    </location>
</feature>
<dbReference type="GO" id="GO:0008270">
    <property type="term" value="F:zinc ion binding"/>
    <property type="evidence" value="ECO:0007669"/>
    <property type="project" value="InterPro"/>
</dbReference>
<evidence type="ECO:0000256" key="2">
    <source>
        <dbReference type="ARBA" id="ARBA00005988"/>
    </source>
</evidence>
<comment type="similarity">
    <text evidence="2 7">Belongs to the peptidase M14 family.</text>
</comment>
<dbReference type="Gene3D" id="3.40.630.10">
    <property type="entry name" value="Zn peptidases"/>
    <property type="match status" value="1"/>
</dbReference>
<dbReference type="InterPro" id="IPR000834">
    <property type="entry name" value="Peptidase_M14"/>
</dbReference>
<dbReference type="PROSITE" id="PS52035">
    <property type="entry name" value="PEPTIDASE_M14"/>
    <property type="match status" value="1"/>
</dbReference>
<evidence type="ECO:0000256" key="3">
    <source>
        <dbReference type="ARBA" id="ARBA00022670"/>
    </source>
</evidence>
<keyword evidence="3" id="KW-0645">Protease</keyword>
<protein>
    <submittedName>
        <fullName evidence="10">Peptidase M14</fullName>
    </submittedName>
</protein>
<sequence>MQIVVQNGDTYWRFSLIFGVPLQLIIDSNPAIAPDALQAGQVVQIPGYEWRRHTVVAGDSLWRIASANGISVELLMRSNPGVASGNLVIGAVLLVPQKITSRIIDADRPYTYAAVLEDYNALAALYPFLRSSTMGKSVMGKDIPELRVGNGSRIVHFNGSIHANEWITTCALMLFLNDYLLALSSGADIREAPTYPLYLETTLSLVPMVNPDGVDLVINGAPESEPYRSSVLAINGGNDSFGGWKANMAGVDLNKQFPALWERDAVMGPQEPSPRDYSGTAPLTEPEVQGLAALTRSSDFSMVLAFHTQGEVIYWGFQGLEPPESAILAARFAAVSGYEAIRFVDSTAGYKDWFIQDWRRPGFTIELGSGINPLPLSQLPDIYNKSLGIMLAALQG</sequence>
<reference evidence="10 11" key="1">
    <citation type="submission" date="2016-05" db="EMBL/GenBank/DDBJ databases">
        <title>Paenibacillus oryzae. sp. nov., isolated from the rice root.</title>
        <authorList>
            <person name="Zhang J."/>
            <person name="Zhang X."/>
        </authorList>
    </citation>
    <scope>NUCLEOTIDE SEQUENCE [LARGE SCALE GENOMIC DNA]</scope>
    <source>
        <strain evidence="10 11">1DrF-4</strain>
    </source>
</reference>
<gene>
    <name evidence="10" type="ORF">A7K91_04010</name>
</gene>
<accession>A0A1A5YGI1</accession>
<dbReference type="SMART" id="SM00631">
    <property type="entry name" value="Zn_pept"/>
    <property type="match status" value="1"/>
</dbReference>
<comment type="cofactor">
    <cofactor evidence="1">
        <name>Zn(2+)</name>
        <dbReference type="ChEBI" id="CHEBI:29105"/>
    </cofactor>
</comment>
<dbReference type="CDD" id="cd06229">
    <property type="entry name" value="M14_Endopeptidase_I"/>
    <property type="match status" value="1"/>
</dbReference>
<dbReference type="Pfam" id="PF01476">
    <property type="entry name" value="LysM"/>
    <property type="match status" value="2"/>
</dbReference>
<keyword evidence="11" id="KW-1185">Reference proteome</keyword>
<dbReference type="InterPro" id="IPR034274">
    <property type="entry name" value="ENP1_M14_CPD"/>
</dbReference>
<dbReference type="GO" id="GO:0004181">
    <property type="term" value="F:metallocarboxypeptidase activity"/>
    <property type="evidence" value="ECO:0007669"/>
    <property type="project" value="InterPro"/>
</dbReference>
<feature type="domain" description="LysM" evidence="8">
    <location>
        <begin position="51"/>
        <end position="95"/>
    </location>
</feature>
<dbReference type="RefSeq" id="WP_068683771.1">
    <property type="nucleotide sequence ID" value="NZ_LYPA01000064.1"/>
</dbReference>
<dbReference type="STRING" id="1844972.A7K91_04010"/>
<evidence type="ECO:0000256" key="5">
    <source>
        <dbReference type="ARBA" id="ARBA00022833"/>
    </source>
</evidence>
<feature type="domain" description="Peptidase M14" evidence="9">
    <location>
        <begin position="108"/>
        <end position="394"/>
    </location>
</feature>
<keyword evidence="5" id="KW-0862">Zinc</keyword>
<dbReference type="AlphaFoldDB" id="A0A1A5YGI1"/>
<evidence type="ECO:0000256" key="1">
    <source>
        <dbReference type="ARBA" id="ARBA00001947"/>
    </source>
</evidence>
<evidence type="ECO:0000313" key="11">
    <source>
        <dbReference type="Proteomes" id="UP000092024"/>
    </source>
</evidence>